<proteinExistence type="predicted"/>
<dbReference type="EMBL" id="ML208513">
    <property type="protein sequence ID" value="TFK63622.1"/>
    <property type="molecule type" value="Genomic_DNA"/>
</dbReference>
<name>A0ACD3AFK1_9AGAR</name>
<dbReference type="Proteomes" id="UP000308600">
    <property type="component" value="Unassembled WGS sequence"/>
</dbReference>
<reference evidence="1 2" key="1">
    <citation type="journal article" date="2019" name="Nat. Ecol. Evol.">
        <title>Megaphylogeny resolves global patterns of mushroom evolution.</title>
        <authorList>
            <person name="Varga T."/>
            <person name="Krizsan K."/>
            <person name="Foldi C."/>
            <person name="Dima B."/>
            <person name="Sanchez-Garcia M."/>
            <person name="Sanchez-Ramirez S."/>
            <person name="Szollosi G.J."/>
            <person name="Szarkandi J.G."/>
            <person name="Papp V."/>
            <person name="Albert L."/>
            <person name="Andreopoulos W."/>
            <person name="Angelini C."/>
            <person name="Antonin V."/>
            <person name="Barry K.W."/>
            <person name="Bougher N.L."/>
            <person name="Buchanan P."/>
            <person name="Buyck B."/>
            <person name="Bense V."/>
            <person name="Catcheside P."/>
            <person name="Chovatia M."/>
            <person name="Cooper J."/>
            <person name="Damon W."/>
            <person name="Desjardin D."/>
            <person name="Finy P."/>
            <person name="Geml J."/>
            <person name="Haridas S."/>
            <person name="Hughes K."/>
            <person name="Justo A."/>
            <person name="Karasinski D."/>
            <person name="Kautmanova I."/>
            <person name="Kiss B."/>
            <person name="Kocsube S."/>
            <person name="Kotiranta H."/>
            <person name="LaButti K.M."/>
            <person name="Lechner B.E."/>
            <person name="Liimatainen K."/>
            <person name="Lipzen A."/>
            <person name="Lukacs Z."/>
            <person name="Mihaltcheva S."/>
            <person name="Morgado L.N."/>
            <person name="Niskanen T."/>
            <person name="Noordeloos M.E."/>
            <person name="Ohm R.A."/>
            <person name="Ortiz-Santana B."/>
            <person name="Ovrebo C."/>
            <person name="Racz N."/>
            <person name="Riley R."/>
            <person name="Savchenko A."/>
            <person name="Shiryaev A."/>
            <person name="Soop K."/>
            <person name="Spirin V."/>
            <person name="Szebenyi C."/>
            <person name="Tomsovsky M."/>
            <person name="Tulloss R.E."/>
            <person name="Uehling J."/>
            <person name="Grigoriev I.V."/>
            <person name="Vagvolgyi C."/>
            <person name="Papp T."/>
            <person name="Martin F.M."/>
            <person name="Miettinen O."/>
            <person name="Hibbett D.S."/>
            <person name="Nagy L.G."/>
        </authorList>
    </citation>
    <scope>NUCLEOTIDE SEQUENCE [LARGE SCALE GENOMIC DNA]</scope>
    <source>
        <strain evidence="1 2">NL-1719</strain>
    </source>
</reference>
<evidence type="ECO:0000313" key="1">
    <source>
        <dbReference type="EMBL" id="TFK63622.1"/>
    </source>
</evidence>
<gene>
    <name evidence="1" type="ORF">BDN72DRAFT_847412</name>
</gene>
<organism evidence="1 2">
    <name type="scientific">Pluteus cervinus</name>
    <dbReference type="NCBI Taxonomy" id="181527"/>
    <lineage>
        <taxon>Eukaryota</taxon>
        <taxon>Fungi</taxon>
        <taxon>Dikarya</taxon>
        <taxon>Basidiomycota</taxon>
        <taxon>Agaricomycotina</taxon>
        <taxon>Agaricomycetes</taxon>
        <taxon>Agaricomycetidae</taxon>
        <taxon>Agaricales</taxon>
        <taxon>Pluteineae</taxon>
        <taxon>Pluteaceae</taxon>
        <taxon>Pluteus</taxon>
    </lineage>
</organism>
<keyword evidence="2" id="KW-1185">Reference proteome</keyword>
<evidence type="ECO:0000313" key="2">
    <source>
        <dbReference type="Proteomes" id="UP000308600"/>
    </source>
</evidence>
<protein>
    <submittedName>
        <fullName evidence="1">Uncharacterized protein</fullName>
    </submittedName>
</protein>
<sequence length="653" mass="72739">MASLTDLPTEVLELVYEDLDTRALYLVSQLSRHLHYTALSRLFCRLKLYEDGILKDGVFTITPTKPSSGIDRKTILAAVRSALFIENIHTYHVGVVADIEDAFVDLRGVRGIIKAMKRCTKVELSLLSLANGLATNKSSCSRSSTTVGQTKTIDVEKWRDVLLELLEGALEKGCRDFQLLNGGTLTKVYTGSKGAPISLSELEALESPPEATNAVPSAPLVKEKPEGNWFTRLFSLKPHLRNKSKSTPKLTSPRRLFSNRAICPRPLSDVPQSHLTTCMLRYDLFLQPPFRNWTVHILNNSPRLTSLSIILQPLGPQEWSRLLGAITCPALTELKLRNVDIAYNDLSTFLRRHSANLRILELIPGHGFNSVGRTLEVDAEWAVIPGYWGRDLPPPATEDQFVTPMPMLEKLHTIPAYFVWLMDQPLVVRPPPPPPTPQSSSSYFSTHSVWTQLRSPSPKEAFNPLSLDARFPRLREVNFRTDAEDRILGRKFSYIERAFQVLALYIGSFKTNGLQSQVETLCLSSFDSPTSLKPFFNKHKADVSRQLGRPSPAAEHPRSPARSHFGKDEDAPPPSITSPLSGIRTIRVGIKVYQEFIGDLFAFAKGFPDVEVLEIVGLPAAGLARLKRGYGGALVGSNMWIAGMREECMDFLS</sequence>
<accession>A0ACD3AFK1</accession>